<feature type="signal peptide" evidence="1">
    <location>
        <begin position="1"/>
        <end position="22"/>
    </location>
</feature>
<keyword evidence="3" id="KW-1185">Reference proteome</keyword>
<proteinExistence type="predicted"/>
<dbReference type="Proteomes" id="UP001153069">
    <property type="component" value="Unassembled WGS sequence"/>
</dbReference>
<dbReference type="AlphaFoldDB" id="A0A9N8DMC9"/>
<organism evidence="2 3">
    <name type="scientific">Seminavis robusta</name>
    <dbReference type="NCBI Taxonomy" id="568900"/>
    <lineage>
        <taxon>Eukaryota</taxon>
        <taxon>Sar</taxon>
        <taxon>Stramenopiles</taxon>
        <taxon>Ochrophyta</taxon>
        <taxon>Bacillariophyta</taxon>
        <taxon>Bacillariophyceae</taxon>
        <taxon>Bacillariophycidae</taxon>
        <taxon>Naviculales</taxon>
        <taxon>Naviculaceae</taxon>
        <taxon>Seminavis</taxon>
    </lineage>
</organism>
<sequence length="138" mass="15207">MMDLCLVLAIALVLIMVAPINSIPSSLLTPGTQELCATLQLDFDENKDTCQGNHPKTVQITCRPQCFHMRSTSANNTNCTAEYFHQSVFSNGRCKGTPEEHFYRKGACTRGVQFVSCEVGPCPDSQGEDDGALFWLDQ</sequence>
<protein>
    <submittedName>
        <fullName evidence="2">Uncharacterized protein</fullName>
    </submittedName>
</protein>
<evidence type="ECO:0000256" key="1">
    <source>
        <dbReference type="SAM" id="SignalP"/>
    </source>
</evidence>
<evidence type="ECO:0000313" key="2">
    <source>
        <dbReference type="EMBL" id="CAB9505653.1"/>
    </source>
</evidence>
<dbReference type="EMBL" id="CAICTM010000237">
    <property type="protein sequence ID" value="CAB9505653.1"/>
    <property type="molecule type" value="Genomic_DNA"/>
</dbReference>
<gene>
    <name evidence="2" type="ORF">SEMRO_238_G095680.1</name>
</gene>
<accession>A0A9N8DMC9</accession>
<evidence type="ECO:0000313" key="3">
    <source>
        <dbReference type="Proteomes" id="UP001153069"/>
    </source>
</evidence>
<comment type="caution">
    <text evidence="2">The sequence shown here is derived from an EMBL/GenBank/DDBJ whole genome shotgun (WGS) entry which is preliminary data.</text>
</comment>
<keyword evidence="1" id="KW-0732">Signal</keyword>
<name>A0A9N8DMC9_9STRA</name>
<reference evidence="2" key="1">
    <citation type="submission" date="2020-06" db="EMBL/GenBank/DDBJ databases">
        <authorList>
            <consortium name="Plant Systems Biology data submission"/>
        </authorList>
    </citation>
    <scope>NUCLEOTIDE SEQUENCE</scope>
    <source>
        <strain evidence="2">D6</strain>
    </source>
</reference>
<feature type="chain" id="PRO_5040124809" evidence="1">
    <location>
        <begin position="23"/>
        <end position="138"/>
    </location>
</feature>